<evidence type="ECO:0000313" key="4">
    <source>
        <dbReference type="Proteomes" id="UP000199006"/>
    </source>
</evidence>
<proteinExistence type="predicted"/>
<dbReference type="OrthoDB" id="9770545at2"/>
<dbReference type="NCBIfam" id="NF033504">
    <property type="entry name" value="Ni_dep_LarA"/>
    <property type="match status" value="1"/>
</dbReference>
<dbReference type="EMBL" id="FOTI01000007">
    <property type="protein sequence ID" value="SFL31325.1"/>
    <property type="molecule type" value="Genomic_DNA"/>
</dbReference>
<evidence type="ECO:0000313" key="3">
    <source>
        <dbReference type="EMBL" id="SFL31325.1"/>
    </source>
</evidence>
<dbReference type="Gene3D" id="3.90.226.30">
    <property type="match status" value="1"/>
</dbReference>
<feature type="domain" description="LarA-like N-terminal" evidence="1">
    <location>
        <begin position="8"/>
        <end position="204"/>
    </location>
</feature>
<dbReference type="InterPro" id="IPR048520">
    <property type="entry name" value="LarA_C"/>
</dbReference>
<gene>
    <name evidence="3" type="ORF">SAMN02983006_00814</name>
</gene>
<sequence length="429" mass="46893">MKKFSMKYGKDKLHFTIPEENLLGVLTSDAPQNEQTEAEIIKTALANPIGSRRLAEIVKPGEQICIVISDITRSWQRMGDYLPYLVEELQQAGVKAEDIMFLSATGSHRKQTQAEHNTLLGEKLAGKFKVIDHVAKDEASLVYLGETSYGTPVKINKLAAEADHIILTGAIVFHLLAGWGGGKKSVLPGIAGYESIMANHAMSLGAEPGSGSNPEIRSGKIKGNPIYADMLEAARMAEPSFLLNVIMGSEGEFAAAVAGDFYQAHEKGCQIVDQLDSVPIAEQADLVVATAGGYPKDINFYQTIKTVINAEAALKKNGVMIILSYCNEGFGNEAIQKIIQDYDTVLEREEELRRDYTIAKYVGYYVSEVAQKYNFILVSSLDPASVAMANIRVVDSIEKAFALAKELKGDNLSTYLMPHGANTFPRYKK</sequence>
<dbReference type="PANTHER" id="PTHR33171:SF17">
    <property type="entry name" value="LARA-LIKE N-TERMINAL DOMAIN-CONTAINING PROTEIN"/>
    <property type="match status" value="1"/>
</dbReference>
<dbReference type="STRING" id="29563.SAMN02983006_00814"/>
<evidence type="ECO:0000259" key="1">
    <source>
        <dbReference type="Pfam" id="PF09861"/>
    </source>
</evidence>
<dbReference type="InterPro" id="IPR048068">
    <property type="entry name" value="LarA-like"/>
</dbReference>
<dbReference type="Gene3D" id="3.40.50.11440">
    <property type="match status" value="1"/>
</dbReference>
<dbReference type="PANTHER" id="PTHR33171">
    <property type="entry name" value="LAR_N DOMAIN-CONTAINING PROTEIN"/>
    <property type="match status" value="1"/>
</dbReference>
<reference evidence="3 4" key="1">
    <citation type="submission" date="2016-10" db="EMBL/GenBank/DDBJ databases">
        <authorList>
            <person name="de Groot N.N."/>
        </authorList>
    </citation>
    <scope>NUCLEOTIDE SEQUENCE [LARGE SCALE GENOMIC DNA]</scope>
    <source>
        <strain evidence="3 4">ATCC 51327</strain>
    </source>
</reference>
<name>A0A1I4GMY0_9FIRM</name>
<dbReference type="RefSeq" id="WP_089860068.1">
    <property type="nucleotide sequence ID" value="NZ_FOTI01000007.1"/>
</dbReference>
<evidence type="ECO:0000259" key="2">
    <source>
        <dbReference type="Pfam" id="PF21113"/>
    </source>
</evidence>
<dbReference type="InterPro" id="IPR018657">
    <property type="entry name" value="LarA-like_N"/>
</dbReference>
<accession>A0A1I4GMY0</accession>
<dbReference type="AlphaFoldDB" id="A0A1I4GMY0"/>
<dbReference type="GO" id="GO:0050043">
    <property type="term" value="F:lactate racemase activity"/>
    <property type="evidence" value="ECO:0007669"/>
    <property type="project" value="InterPro"/>
</dbReference>
<keyword evidence="4" id="KW-1185">Reference proteome</keyword>
<feature type="domain" description="Lactate racemase C-terminal" evidence="2">
    <location>
        <begin position="282"/>
        <end position="421"/>
    </location>
</feature>
<dbReference type="Pfam" id="PF09861">
    <property type="entry name" value="Lar_N"/>
    <property type="match status" value="1"/>
</dbReference>
<dbReference type="InterPro" id="IPR047926">
    <property type="entry name" value="Ni_dep_LarA"/>
</dbReference>
<dbReference type="Pfam" id="PF21113">
    <property type="entry name" value="LarA_C"/>
    <property type="match status" value="1"/>
</dbReference>
<dbReference type="Proteomes" id="UP000199006">
    <property type="component" value="Unassembled WGS sequence"/>
</dbReference>
<organism evidence="3 4">
    <name type="scientific">Halanaerobium salsuginis</name>
    <dbReference type="NCBI Taxonomy" id="29563"/>
    <lineage>
        <taxon>Bacteria</taxon>
        <taxon>Bacillati</taxon>
        <taxon>Bacillota</taxon>
        <taxon>Clostridia</taxon>
        <taxon>Halanaerobiales</taxon>
        <taxon>Halanaerobiaceae</taxon>
        <taxon>Halanaerobium</taxon>
    </lineage>
</organism>
<dbReference type="InterPro" id="IPR043166">
    <property type="entry name" value="LarA-like_C"/>
</dbReference>
<protein>
    <submittedName>
        <fullName evidence="3">Nickel-dependent lactate racemase</fullName>
    </submittedName>
</protein>